<keyword evidence="3 6" id="KW-0547">Nucleotide-binding</keyword>
<dbReference type="GO" id="GO:0005739">
    <property type="term" value="C:mitochondrion"/>
    <property type="evidence" value="ECO:0007669"/>
    <property type="project" value="TreeGrafter"/>
</dbReference>
<keyword evidence="2 6" id="KW-0808">Transferase</keyword>
<evidence type="ECO:0000313" key="10">
    <source>
        <dbReference type="EMBL" id="CRK17847.1"/>
    </source>
</evidence>
<feature type="domain" description="Hexokinase N-terminal" evidence="8">
    <location>
        <begin position="97"/>
        <end position="287"/>
    </location>
</feature>
<evidence type="ECO:0000313" key="13">
    <source>
        <dbReference type="Proteomes" id="UP000045706"/>
    </source>
</evidence>
<dbReference type="CDD" id="cd24000">
    <property type="entry name" value="ASKHA_NBD_HK"/>
    <property type="match status" value="1"/>
</dbReference>
<evidence type="ECO:0000313" key="12">
    <source>
        <dbReference type="Proteomes" id="UP000044602"/>
    </source>
</evidence>
<evidence type="ECO:0000256" key="7">
    <source>
        <dbReference type="SAM" id="MobiDB-lite"/>
    </source>
</evidence>
<dbReference type="EC" id="2.7.1.-" evidence="6"/>
<evidence type="ECO:0000256" key="4">
    <source>
        <dbReference type="ARBA" id="ARBA00022777"/>
    </source>
</evidence>
<dbReference type="GO" id="GO:0005829">
    <property type="term" value="C:cytosol"/>
    <property type="evidence" value="ECO:0007669"/>
    <property type="project" value="TreeGrafter"/>
</dbReference>
<keyword evidence="4 6" id="KW-0418">Kinase</keyword>
<dbReference type="SUPFAM" id="SSF53067">
    <property type="entry name" value="Actin-like ATPase domain"/>
    <property type="match status" value="2"/>
</dbReference>
<dbReference type="Proteomes" id="UP000045706">
    <property type="component" value="Unassembled WGS sequence"/>
</dbReference>
<dbReference type="STRING" id="100787.A0A0G4MQ37"/>
<sequence>MQPLVSAMTTIHRSLLAAIVKQLLRGKSLIQSLLTFWTTSSHRPSSAKKSSTSSSSSSQSIYEGGKVSAPYAPGLRRSTQDFLREVEDLILGPLLDDGLLELSHALKTQFRARLQTDPACMLPSFNHKLPTGLERGRYLALDVGGSTLRVALVELRGHDYEIKGKESEVVSMKSFRIDKTIKDLEGLAFFDWMADRIVETLENEEEGRRAEQDGALPMALSWSFPIEQTSLRSGRIHGMGKGFRAADGLQGQDLGTVIEAACRRSGLVAELLVILNDGNATLLSRAYTHPATRFGLILGTGVNIAAHLPVPLIGAAKFGERPQEWFEEAQSVIVNTELGMFGHDILSISRWDADLKAGHPRPNFQPLEHMLSGMYLGEVARFVLIEAITTTGIFGGVVPENLSEPYSLSTETMSMTESDNATLETAIAAFAARHPSPHAPTATDLAFFRDISALISRRSAAILAAAVHGIWDLRLDGVRETLPTLSPSEAATAETELALKHTMVAFNGSVLESYPGYRDMCQSFVNELLEASGKSGLSIDLVPAKESSIIGAGVALAAVV</sequence>
<dbReference type="Pfam" id="PF00349">
    <property type="entry name" value="Hexokinase_1"/>
    <property type="match status" value="1"/>
</dbReference>
<dbReference type="GO" id="GO:0006006">
    <property type="term" value="P:glucose metabolic process"/>
    <property type="evidence" value="ECO:0007669"/>
    <property type="project" value="TreeGrafter"/>
</dbReference>
<proteinExistence type="inferred from homology"/>
<dbReference type="PANTHER" id="PTHR19443">
    <property type="entry name" value="HEXOKINASE"/>
    <property type="match status" value="1"/>
</dbReference>
<dbReference type="Gene3D" id="3.30.420.40">
    <property type="match status" value="1"/>
</dbReference>
<dbReference type="GO" id="GO:0008865">
    <property type="term" value="F:fructokinase activity"/>
    <property type="evidence" value="ECO:0007669"/>
    <property type="project" value="TreeGrafter"/>
</dbReference>
<evidence type="ECO:0000256" key="3">
    <source>
        <dbReference type="ARBA" id="ARBA00022741"/>
    </source>
</evidence>
<dbReference type="InterPro" id="IPR022673">
    <property type="entry name" value="Hexokinase_C"/>
</dbReference>
<feature type="region of interest" description="Disordered" evidence="7">
    <location>
        <begin position="41"/>
        <end position="65"/>
    </location>
</feature>
<dbReference type="PROSITE" id="PS51748">
    <property type="entry name" value="HEXOKINASE_2"/>
    <property type="match status" value="1"/>
</dbReference>
<keyword evidence="6" id="KW-0324">Glycolysis</keyword>
<dbReference type="EMBL" id="CVQI01008335">
    <property type="protein sequence ID" value="CRK17847.1"/>
    <property type="molecule type" value="Genomic_DNA"/>
</dbReference>
<evidence type="ECO:0000256" key="5">
    <source>
        <dbReference type="ARBA" id="ARBA00022840"/>
    </source>
</evidence>
<dbReference type="GO" id="GO:0006096">
    <property type="term" value="P:glycolytic process"/>
    <property type="evidence" value="ECO:0007669"/>
    <property type="project" value="UniProtKB-UniPathway"/>
</dbReference>
<evidence type="ECO:0000256" key="6">
    <source>
        <dbReference type="RuleBase" id="RU362007"/>
    </source>
</evidence>
<evidence type="ECO:0000313" key="11">
    <source>
        <dbReference type="EMBL" id="CRK36225.1"/>
    </source>
</evidence>
<protein>
    <recommendedName>
        <fullName evidence="6">Phosphotransferase</fullName>
        <ecNumber evidence="6">2.7.1.-</ecNumber>
    </recommendedName>
</protein>
<dbReference type="InterPro" id="IPR001312">
    <property type="entry name" value="Hexokinase"/>
</dbReference>
<gene>
    <name evidence="11" type="ORF">BN1708_006987</name>
    <name evidence="10" type="ORF">BN1723_011414</name>
</gene>
<evidence type="ECO:0000256" key="2">
    <source>
        <dbReference type="ARBA" id="ARBA00022679"/>
    </source>
</evidence>
<dbReference type="GO" id="GO:0019158">
    <property type="term" value="F:mannokinase activity"/>
    <property type="evidence" value="ECO:0007669"/>
    <property type="project" value="TreeGrafter"/>
</dbReference>
<dbReference type="AlphaFoldDB" id="A0A0G4MQ37"/>
<evidence type="ECO:0000259" key="9">
    <source>
        <dbReference type="Pfam" id="PF03727"/>
    </source>
</evidence>
<dbReference type="Pfam" id="PF03727">
    <property type="entry name" value="Hexokinase_2"/>
    <property type="match status" value="1"/>
</dbReference>
<dbReference type="GO" id="GO:0005524">
    <property type="term" value="F:ATP binding"/>
    <property type="evidence" value="ECO:0007669"/>
    <property type="project" value="UniProtKB-UniRule"/>
</dbReference>
<dbReference type="GO" id="GO:0004340">
    <property type="term" value="F:glucokinase activity"/>
    <property type="evidence" value="ECO:0007669"/>
    <property type="project" value="TreeGrafter"/>
</dbReference>
<dbReference type="PRINTS" id="PR00475">
    <property type="entry name" value="HEXOKINASE"/>
</dbReference>
<dbReference type="GO" id="GO:0001678">
    <property type="term" value="P:intracellular glucose homeostasis"/>
    <property type="evidence" value="ECO:0007669"/>
    <property type="project" value="InterPro"/>
</dbReference>
<dbReference type="GO" id="GO:0006013">
    <property type="term" value="P:mannose metabolic process"/>
    <property type="evidence" value="ECO:0007669"/>
    <property type="project" value="TreeGrafter"/>
</dbReference>
<evidence type="ECO:0000256" key="1">
    <source>
        <dbReference type="ARBA" id="ARBA00009225"/>
    </source>
</evidence>
<accession>A0A0G4MQ37</accession>
<dbReference type="InterPro" id="IPR043129">
    <property type="entry name" value="ATPase_NBD"/>
</dbReference>
<dbReference type="GO" id="GO:0005536">
    <property type="term" value="F:D-glucose binding"/>
    <property type="evidence" value="ECO:0007669"/>
    <property type="project" value="InterPro"/>
</dbReference>
<dbReference type="Proteomes" id="UP000044602">
    <property type="component" value="Unassembled WGS sequence"/>
</dbReference>
<feature type="domain" description="Hexokinase C-terminal" evidence="9">
    <location>
        <begin position="294"/>
        <end position="557"/>
    </location>
</feature>
<comment type="similarity">
    <text evidence="1 6">Belongs to the hexokinase family.</text>
</comment>
<keyword evidence="5 6" id="KW-0067">ATP-binding</keyword>
<feature type="compositionally biased region" description="Low complexity" evidence="7">
    <location>
        <begin position="41"/>
        <end position="60"/>
    </location>
</feature>
<name>A0A0G4MQ37_VERLO</name>
<dbReference type="Gene3D" id="3.40.367.20">
    <property type="match status" value="1"/>
</dbReference>
<dbReference type="UniPathway" id="UPA00109">
    <property type="reaction ID" value="UER00180"/>
</dbReference>
<reference evidence="12 13" key="1">
    <citation type="submission" date="2015-05" db="EMBL/GenBank/DDBJ databases">
        <authorList>
            <person name="Fogelqvist Johan"/>
        </authorList>
    </citation>
    <scope>NUCLEOTIDE SEQUENCE [LARGE SCALE GENOMIC DNA]</scope>
    <source>
        <strain evidence="11">VL1</strain>
        <strain evidence="10">VL2</strain>
    </source>
</reference>
<organism evidence="11 12">
    <name type="scientific">Verticillium longisporum</name>
    <name type="common">Verticillium dahliae var. longisporum</name>
    <dbReference type="NCBI Taxonomy" id="100787"/>
    <lineage>
        <taxon>Eukaryota</taxon>
        <taxon>Fungi</taxon>
        <taxon>Dikarya</taxon>
        <taxon>Ascomycota</taxon>
        <taxon>Pezizomycotina</taxon>
        <taxon>Sordariomycetes</taxon>
        <taxon>Hypocreomycetidae</taxon>
        <taxon>Glomerellales</taxon>
        <taxon>Plectosphaerellaceae</taxon>
        <taxon>Verticillium</taxon>
    </lineage>
</organism>
<dbReference type="InterPro" id="IPR022672">
    <property type="entry name" value="Hexokinase_N"/>
</dbReference>
<evidence type="ECO:0000259" key="8">
    <source>
        <dbReference type="Pfam" id="PF00349"/>
    </source>
</evidence>
<dbReference type="PANTHER" id="PTHR19443:SF24">
    <property type="entry name" value="PHOSPHOTRANSFERASE"/>
    <property type="match status" value="1"/>
</dbReference>
<keyword evidence="12" id="KW-1185">Reference proteome</keyword>
<dbReference type="EMBL" id="CVQH01023972">
    <property type="protein sequence ID" value="CRK36225.1"/>
    <property type="molecule type" value="Genomic_DNA"/>
</dbReference>